<keyword evidence="2" id="KW-1185">Reference proteome</keyword>
<dbReference type="EMBL" id="CM043037">
    <property type="protein sequence ID" value="KAI4578324.1"/>
    <property type="molecule type" value="Genomic_DNA"/>
</dbReference>
<accession>A0ACB9URY4</accession>
<organism evidence="1 2">
    <name type="scientific">Ovis ammon polii x Ovis aries</name>
    <dbReference type="NCBI Taxonomy" id="2918886"/>
    <lineage>
        <taxon>Eukaryota</taxon>
        <taxon>Metazoa</taxon>
        <taxon>Chordata</taxon>
        <taxon>Craniata</taxon>
        <taxon>Vertebrata</taxon>
        <taxon>Euteleostomi</taxon>
        <taxon>Mammalia</taxon>
        <taxon>Eutheria</taxon>
        <taxon>Laurasiatheria</taxon>
        <taxon>Artiodactyla</taxon>
        <taxon>Ruminantia</taxon>
        <taxon>Pecora</taxon>
        <taxon>Bovidae</taxon>
        <taxon>Caprinae</taxon>
        <taxon>Ovis</taxon>
    </lineage>
</organism>
<evidence type="ECO:0000313" key="2">
    <source>
        <dbReference type="Proteomes" id="UP001057279"/>
    </source>
</evidence>
<name>A0ACB9URY4_9CETA</name>
<proteinExistence type="predicted"/>
<protein>
    <submittedName>
        <fullName evidence="1">Uncharacterized protein</fullName>
    </submittedName>
</protein>
<sequence length="158" mass="17883">MSYVMLCWFQAPLQREIPTHAAQLRFLDGSILMQSRSPTPPLRILWGLMAWSLSRLPDQLVNKSVSQGFCFNILCVGETGLGKSTLMDTLFNTKVEGEPATHTRPGVQLQSNTYDLQESNMGLKLPVVNMVGFRDQINKEDRYEPIVEFIEAQSEAYL</sequence>
<evidence type="ECO:0000313" key="1">
    <source>
        <dbReference type="EMBL" id="KAI4578324.1"/>
    </source>
</evidence>
<reference evidence="1" key="1">
    <citation type="submission" date="2022-03" db="EMBL/GenBank/DDBJ databases">
        <title>Genomic analyses of argali, domestic sheep and their hybrids provide insights into chromosomal evolution, heterosis and genetic basis of agronomic traits.</title>
        <authorList>
            <person name="Li M."/>
        </authorList>
    </citation>
    <scope>NUCLEOTIDE SEQUENCE</scope>
    <source>
        <strain evidence="1">F1 hybrid</strain>
    </source>
</reference>
<dbReference type="Proteomes" id="UP001057279">
    <property type="component" value="Linkage Group LG12"/>
</dbReference>
<comment type="caution">
    <text evidence="1">The sequence shown here is derived from an EMBL/GenBank/DDBJ whole genome shotgun (WGS) entry which is preliminary data.</text>
</comment>
<gene>
    <name evidence="1" type="ORF">MJG53_011179</name>
</gene>